<keyword evidence="4" id="KW-0449">Lipoprotein</keyword>
<sequence>MEIVMPNRFTSTRFHPTPLFKAISVLPLLLAFGACSKPLPADELMADARRFASLGDAKAAIIQLKNVVQQQPDHAPARLMLGQIYLDTGDLPSAEKELRRARELGAQADLVQPALGKALLSQGQFQRLLDEFPEAQGNAEALTLRGQSMLGLNRPEDAQPMFERALQMKPELADATLGLAKLALFHQKSDQARQLVERAIAQNPDSVESLRLKGDLQLAGKDPAAARKTYERILEVKPNNVQAHLDLANLAIQEDRLDEARRQIKLARKAQPKNLLISYSQALLDFRERRYDAALEQVQHVLRVAPEHMPSVLLAGAVSVLTGSDIHAEQYLNQFLQANPRHPYATKLLATVALRGGKREDAIGIMRTVLKDVPNDADLLALAGEAELQAQNFKQSAAYFEKASELAPERADYRLGHGLSRLRLGENSKATTELERAAAGSNGSERAGTLLVLGHLRDKQFDKALKAVDTMIGRGDSAMLQNLRAGVLLGNSDIVGARTGFMKALALDPTHVPALDNLANLDIMANKPGDARKRYAAALARDKKNVALMTSLARLESRAGKPADAVRWLEQAVRENPDEKAASQQLASFYLETAEKQKALTLAQKLHATDTADAGALALLAQAQELNRQNEAALESWERLAALQPRLAAVQMRIAGIHLSAKRYDDALQAARKAVKADPDSAEAAVLQHGLLIEKKAYSEALAAAQSLQIRHADWSLGFKLEGDMLMAQQKPGDAVQRYQRAMQVSPSGPIVTALHRALVDVGRPQEAVAQVRHWLDKEPADLQTRTYYASALMSGGDHKAANAQYEQILRRAPDNPAMLNDYAWSLLQSKDARALGFAEKAYKLAPKSPAIADTLAAILLDKGDTTRAVPLLRMATEQAPADNDIRLRFARALFMSGDRNGARSQCEQLMAVRDFKRHADVRALMAKL</sequence>
<evidence type="ECO:0000313" key="4">
    <source>
        <dbReference type="EMBL" id="MBB3219724.1"/>
    </source>
</evidence>
<feature type="repeat" description="TPR" evidence="3">
    <location>
        <begin position="139"/>
        <end position="172"/>
    </location>
</feature>
<name>A0A4P8HJK3_9BURK</name>
<feature type="repeat" description="TPR" evidence="3">
    <location>
        <begin position="75"/>
        <end position="108"/>
    </location>
</feature>
<evidence type="ECO:0000256" key="1">
    <source>
        <dbReference type="ARBA" id="ARBA00022737"/>
    </source>
</evidence>
<dbReference type="PANTHER" id="PTHR45586:SF1">
    <property type="entry name" value="LIPOPOLYSACCHARIDE ASSEMBLY PROTEIN B"/>
    <property type="match status" value="1"/>
</dbReference>
<dbReference type="InterPro" id="IPR019734">
    <property type="entry name" value="TPR_rpt"/>
</dbReference>
<reference evidence="4 7" key="2">
    <citation type="submission" date="2020-08" db="EMBL/GenBank/DDBJ databases">
        <title>Genomic Encyclopedia of Type Strains, Phase III (KMG-III): the genomes of soil and plant-associated and newly described type strains.</title>
        <authorList>
            <person name="Whitman W."/>
        </authorList>
    </citation>
    <scope>NUCLEOTIDE SEQUENCE [LARGE SCALE GENOMIC DNA]</scope>
    <source>
        <strain evidence="4 7">CECT 7753</strain>
    </source>
</reference>
<dbReference type="EMBL" id="CP040017">
    <property type="protein sequence ID" value="QCP09773.1"/>
    <property type="molecule type" value="Genomic_DNA"/>
</dbReference>
<dbReference type="RefSeq" id="WP_137312659.1">
    <property type="nucleotide sequence ID" value="NZ_CP040017.1"/>
</dbReference>
<dbReference type="OrthoDB" id="5290951at2"/>
<dbReference type="InterPro" id="IPR051012">
    <property type="entry name" value="CellSynth/LPSAsmb/PSIAsmb"/>
</dbReference>
<evidence type="ECO:0000256" key="2">
    <source>
        <dbReference type="ARBA" id="ARBA00022803"/>
    </source>
</evidence>
<dbReference type="GO" id="GO:0006396">
    <property type="term" value="P:RNA processing"/>
    <property type="evidence" value="ECO:0007669"/>
    <property type="project" value="InterPro"/>
</dbReference>
<dbReference type="InterPro" id="IPR014266">
    <property type="entry name" value="PEP-CTERM_TPR_PrsT"/>
</dbReference>
<protein>
    <submittedName>
        <fullName evidence="5">PEP-CTERM system TPR-repeat protein PrsT</fullName>
    </submittedName>
    <submittedName>
        <fullName evidence="4">Putative PEP-CTERM system TPR-repeat lipoprotein</fullName>
    </submittedName>
</protein>
<dbReference type="Pfam" id="PF14559">
    <property type="entry name" value="TPR_19"/>
    <property type="match status" value="5"/>
</dbReference>
<dbReference type="Proteomes" id="UP000584325">
    <property type="component" value="Unassembled WGS sequence"/>
</dbReference>
<dbReference type="AlphaFoldDB" id="A0A4P8HJK3"/>
<dbReference type="SMART" id="SM00386">
    <property type="entry name" value="HAT"/>
    <property type="match status" value="2"/>
</dbReference>
<accession>A0A4P8HJK3</accession>
<keyword evidence="1" id="KW-0677">Repeat</keyword>
<dbReference type="PROSITE" id="PS50005">
    <property type="entry name" value="TPR"/>
    <property type="match status" value="4"/>
</dbReference>
<dbReference type="SMART" id="SM00028">
    <property type="entry name" value="TPR"/>
    <property type="match status" value="15"/>
</dbReference>
<evidence type="ECO:0000313" key="5">
    <source>
        <dbReference type="EMBL" id="QCP09773.1"/>
    </source>
</evidence>
<dbReference type="Pfam" id="PF13432">
    <property type="entry name" value="TPR_16"/>
    <property type="match status" value="4"/>
</dbReference>
<dbReference type="InterPro" id="IPR003107">
    <property type="entry name" value="HAT"/>
</dbReference>
<keyword evidence="2 3" id="KW-0802">TPR repeat</keyword>
<dbReference type="EMBL" id="JACHXS010000001">
    <property type="protein sequence ID" value="MBB3219724.1"/>
    <property type="molecule type" value="Genomic_DNA"/>
</dbReference>
<dbReference type="Gene3D" id="1.25.40.10">
    <property type="entry name" value="Tetratricopeptide repeat domain"/>
    <property type="match status" value="5"/>
</dbReference>
<dbReference type="PANTHER" id="PTHR45586">
    <property type="entry name" value="TPR REPEAT-CONTAINING PROTEIN PA4667"/>
    <property type="match status" value="1"/>
</dbReference>
<dbReference type="NCBIfam" id="TIGR02917">
    <property type="entry name" value="PEP_TPR_lipo"/>
    <property type="match status" value="1"/>
</dbReference>
<dbReference type="InterPro" id="IPR011990">
    <property type="entry name" value="TPR-like_helical_dom_sf"/>
</dbReference>
<dbReference type="Proteomes" id="UP000298763">
    <property type="component" value="Chromosome"/>
</dbReference>
<keyword evidence="6" id="KW-1185">Reference proteome</keyword>
<feature type="repeat" description="TPR" evidence="3">
    <location>
        <begin position="377"/>
        <end position="410"/>
    </location>
</feature>
<dbReference type="SUPFAM" id="SSF48452">
    <property type="entry name" value="TPR-like"/>
    <property type="match status" value="6"/>
</dbReference>
<feature type="repeat" description="TPR" evidence="3">
    <location>
        <begin position="648"/>
        <end position="681"/>
    </location>
</feature>
<gene>
    <name evidence="5" type="primary">prsT</name>
    <name evidence="5" type="ORF">FCL38_04560</name>
    <name evidence="4" type="ORF">FHS02_000511</name>
</gene>
<proteinExistence type="predicted"/>
<evidence type="ECO:0000256" key="3">
    <source>
        <dbReference type="PROSITE-ProRule" id="PRU00339"/>
    </source>
</evidence>
<organism evidence="4 7">
    <name type="scientific">Pseudoduganella umbonata</name>
    <dbReference type="NCBI Taxonomy" id="864828"/>
    <lineage>
        <taxon>Bacteria</taxon>
        <taxon>Pseudomonadati</taxon>
        <taxon>Pseudomonadota</taxon>
        <taxon>Betaproteobacteria</taxon>
        <taxon>Burkholderiales</taxon>
        <taxon>Oxalobacteraceae</taxon>
        <taxon>Telluria group</taxon>
        <taxon>Pseudoduganella</taxon>
    </lineage>
</organism>
<evidence type="ECO:0000313" key="7">
    <source>
        <dbReference type="Proteomes" id="UP000584325"/>
    </source>
</evidence>
<reference evidence="5 6" key="1">
    <citation type="submission" date="2019-05" db="EMBL/GenBank/DDBJ databases">
        <title>Draft Genome Sequences of Six Type Strains of the Genus Massilia.</title>
        <authorList>
            <person name="Miess H."/>
            <person name="Frediansyhah A."/>
            <person name="Gross H."/>
        </authorList>
    </citation>
    <scope>NUCLEOTIDE SEQUENCE [LARGE SCALE GENOMIC DNA]</scope>
    <source>
        <strain evidence="5 6">DSMZ 26121</strain>
    </source>
</reference>
<evidence type="ECO:0000313" key="6">
    <source>
        <dbReference type="Proteomes" id="UP000298763"/>
    </source>
</evidence>